<dbReference type="OrthoDB" id="5835829at2759"/>
<proteinExistence type="predicted"/>
<name>A0A8X7VU68_BRACI</name>
<accession>A0A8X7VU68</accession>
<organism evidence="2 3">
    <name type="scientific">Brassica carinata</name>
    <name type="common">Ethiopian mustard</name>
    <name type="synonym">Abyssinian cabbage</name>
    <dbReference type="NCBI Taxonomy" id="52824"/>
    <lineage>
        <taxon>Eukaryota</taxon>
        <taxon>Viridiplantae</taxon>
        <taxon>Streptophyta</taxon>
        <taxon>Embryophyta</taxon>
        <taxon>Tracheophyta</taxon>
        <taxon>Spermatophyta</taxon>
        <taxon>Magnoliopsida</taxon>
        <taxon>eudicotyledons</taxon>
        <taxon>Gunneridae</taxon>
        <taxon>Pentapetalae</taxon>
        <taxon>rosids</taxon>
        <taxon>malvids</taxon>
        <taxon>Brassicales</taxon>
        <taxon>Brassicaceae</taxon>
        <taxon>Brassiceae</taxon>
        <taxon>Brassica</taxon>
    </lineage>
</organism>
<protein>
    <submittedName>
        <fullName evidence="2">Uncharacterized protein</fullName>
    </submittedName>
</protein>
<keyword evidence="1" id="KW-1133">Transmembrane helix</keyword>
<dbReference type="EMBL" id="JAAMPC010000004">
    <property type="protein sequence ID" value="KAG2317195.1"/>
    <property type="molecule type" value="Genomic_DNA"/>
</dbReference>
<keyword evidence="1" id="KW-0812">Transmembrane</keyword>
<feature type="transmembrane region" description="Helical" evidence="1">
    <location>
        <begin position="50"/>
        <end position="74"/>
    </location>
</feature>
<evidence type="ECO:0000256" key="1">
    <source>
        <dbReference type="SAM" id="Phobius"/>
    </source>
</evidence>
<comment type="caution">
    <text evidence="2">The sequence shown here is derived from an EMBL/GenBank/DDBJ whole genome shotgun (WGS) entry which is preliminary data.</text>
</comment>
<keyword evidence="3" id="KW-1185">Reference proteome</keyword>
<dbReference type="Proteomes" id="UP000886595">
    <property type="component" value="Unassembled WGS sequence"/>
</dbReference>
<reference evidence="2 3" key="1">
    <citation type="submission" date="2020-02" db="EMBL/GenBank/DDBJ databases">
        <authorList>
            <person name="Ma Q."/>
            <person name="Huang Y."/>
            <person name="Song X."/>
            <person name="Pei D."/>
        </authorList>
    </citation>
    <scope>NUCLEOTIDE SEQUENCE [LARGE SCALE GENOMIC DNA]</scope>
    <source>
        <strain evidence="2">Sxm20200214</strain>
        <tissue evidence="2">Leaf</tissue>
    </source>
</reference>
<dbReference type="AlphaFoldDB" id="A0A8X7VU68"/>
<keyword evidence="1" id="KW-0472">Membrane</keyword>
<gene>
    <name evidence="2" type="ORF">Bca52824_020317</name>
</gene>
<evidence type="ECO:0000313" key="3">
    <source>
        <dbReference type="Proteomes" id="UP000886595"/>
    </source>
</evidence>
<evidence type="ECO:0000313" key="2">
    <source>
        <dbReference type="EMBL" id="KAG2317195.1"/>
    </source>
</evidence>
<sequence length="144" mass="16757">MVNALALLSQLQTDRSSSTVEVRLLRFWEARNVRRGGEIMGIDMLLLDSQIIRCLIIAFFFLVFSKSLIIYLFLIHVQIFNNQPFLWIVRPGSILRSDGIETLPNEVSTIVSERGYIMKPKRKRKKKEKICWTVPYLSVKKSLL</sequence>